<accession>S8G2H7</accession>
<dbReference type="GO" id="GO:0007064">
    <property type="term" value="P:mitotic sister chromatid cohesion"/>
    <property type="evidence" value="ECO:0007669"/>
    <property type="project" value="TreeGrafter"/>
</dbReference>
<dbReference type="InterPro" id="IPR023093">
    <property type="entry name" value="ScpA-like_C"/>
</dbReference>
<keyword evidence="3" id="KW-0539">Nucleus</keyword>
<feature type="compositionally biased region" description="Pro residues" evidence="4">
    <location>
        <begin position="271"/>
        <end position="281"/>
    </location>
</feature>
<keyword evidence="8" id="KW-1185">Reference proteome</keyword>
<dbReference type="InterPro" id="IPR036390">
    <property type="entry name" value="WH_DNA-bd_sf"/>
</dbReference>
<protein>
    <recommendedName>
        <fullName evidence="9">Rad21/Rec8-like protein N-terminal domain-containing protein</fullName>
    </recommendedName>
</protein>
<dbReference type="GO" id="GO:1990414">
    <property type="term" value="P:replication-born double-strand break repair via sister chromatid exchange"/>
    <property type="evidence" value="ECO:0007669"/>
    <property type="project" value="TreeGrafter"/>
</dbReference>
<dbReference type="GO" id="GO:0030892">
    <property type="term" value="C:mitotic cohesin complex"/>
    <property type="evidence" value="ECO:0007669"/>
    <property type="project" value="TreeGrafter"/>
</dbReference>
<dbReference type="GO" id="GO:0005634">
    <property type="term" value="C:nucleus"/>
    <property type="evidence" value="ECO:0007669"/>
    <property type="project" value="UniProtKB-SubCell"/>
</dbReference>
<feature type="region of interest" description="Disordered" evidence="4">
    <location>
        <begin position="435"/>
        <end position="469"/>
    </location>
</feature>
<feature type="compositionally biased region" description="Basic and acidic residues" evidence="4">
    <location>
        <begin position="440"/>
        <end position="455"/>
    </location>
</feature>
<sequence>FYSEAILSRRGPLAKVWLAAHMERKLSKTQTLQTNIEQATNSIIDQEVEVMALRLSGQLLLGVVRIYSRKAKYLLDDCNEALLKIKMAFRPGIVDMTEDQLAVNRNAITLQGNQLDLDALIPDINWDMDFDDQIIQPRGQHIAKAADITLATAEDYQFDFDDPGYGFDLGPSDGIGSQDYEPLGIDFGEGTGAAEERRSEVEDDSMSVGVGRDAARSFSGRESMDRQFFGRPGADIDIASVRSRAASARPFDDIDMDFGADIDLGISFDPMPLPVPEPGPEPMQVDDQALTPQTPRLTPSRASSPLSEPPKTPPPDVELTPRVEIPEGGKVQRKRKEKKQIIDSVTELAEGPGARVGRGRGAGVGSQQVDVSGIVTEHHYLPGSSVVMRLLEIRDDPIAHFLPTRTTPAGTFFCAAPPGLNPELAELFMRPVQSLAAPKRRGEQAERPPSKRARLEGTPAAEEEVEQARRASVAPSAILGSDVLGRQSLAPGDLEFDQTGGAEEFQLPEFPMDTGAEMLPEAIRERSLALSELTRLSTPPADRPVEEGEESYADVTCPIATFDDRTSQQSQTESQGSASDDGKGYSKNTVKALAVIRKELQPIPGQEQQEKVMSFRQMSQKASRRAASSFFFELLVLGTRDCVKLSQAAPFENIEVRAKDKLWERQRHGSVAASVISGFRPSSVAPSAAASPRRQGSVAPSIASAFGL</sequence>
<comment type="similarity">
    <text evidence="2">Belongs to the rad21 family.</text>
</comment>
<feature type="domain" description="Rad21/Rec8-like protein C-terminal eukaryotic" evidence="5">
    <location>
        <begin position="610"/>
        <end position="661"/>
    </location>
</feature>
<evidence type="ECO:0000256" key="3">
    <source>
        <dbReference type="ARBA" id="ARBA00023242"/>
    </source>
</evidence>
<dbReference type="OrthoDB" id="10071381at2759"/>
<evidence type="ECO:0000313" key="7">
    <source>
        <dbReference type="EMBL" id="EPT04510.1"/>
    </source>
</evidence>
<evidence type="ECO:0000259" key="6">
    <source>
        <dbReference type="Pfam" id="PF04825"/>
    </source>
</evidence>
<organism evidence="7 8">
    <name type="scientific">Fomitopsis schrenkii</name>
    <name type="common">Brown rot fungus</name>
    <dbReference type="NCBI Taxonomy" id="2126942"/>
    <lineage>
        <taxon>Eukaryota</taxon>
        <taxon>Fungi</taxon>
        <taxon>Dikarya</taxon>
        <taxon>Basidiomycota</taxon>
        <taxon>Agaricomycotina</taxon>
        <taxon>Agaricomycetes</taxon>
        <taxon>Polyporales</taxon>
        <taxon>Fomitopsis</taxon>
    </lineage>
</organism>
<feature type="compositionally biased region" description="Low complexity" evidence="4">
    <location>
        <begin position="567"/>
        <end position="579"/>
    </location>
</feature>
<feature type="compositionally biased region" description="Pro residues" evidence="4">
    <location>
        <begin position="307"/>
        <end position="316"/>
    </location>
</feature>
<dbReference type="HOGENOM" id="CLU_015775_0_0_1"/>
<dbReference type="PANTHER" id="PTHR12585">
    <property type="entry name" value="SCC1 / RAD21 FAMILY MEMBER"/>
    <property type="match status" value="1"/>
</dbReference>
<dbReference type="AlphaFoldDB" id="S8G2H7"/>
<dbReference type="Pfam" id="PF04825">
    <property type="entry name" value="Rad21_Rec8_N"/>
    <property type="match status" value="1"/>
</dbReference>
<dbReference type="GO" id="GO:0003682">
    <property type="term" value="F:chromatin binding"/>
    <property type="evidence" value="ECO:0007669"/>
    <property type="project" value="TreeGrafter"/>
</dbReference>
<feature type="compositionally biased region" description="Polar residues" evidence="4">
    <location>
        <begin position="290"/>
        <end position="302"/>
    </location>
</feature>
<dbReference type="FunCoup" id="S8G2H7">
    <property type="interactions" value="299"/>
</dbReference>
<name>S8G2H7_FOMSC</name>
<dbReference type="InterPro" id="IPR006910">
    <property type="entry name" value="Rad21_Rec8_N"/>
</dbReference>
<evidence type="ECO:0000256" key="2">
    <source>
        <dbReference type="ARBA" id="ARBA00009870"/>
    </source>
</evidence>
<dbReference type="PANTHER" id="PTHR12585:SF69">
    <property type="entry name" value="FI11703P"/>
    <property type="match status" value="1"/>
</dbReference>
<dbReference type="SUPFAM" id="SSF46785">
    <property type="entry name" value="Winged helix' DNA-binding domain"/>
    <property type="match status" value="1"/>
</dbReference>
<feature type="non-terminal residue" evidence="7">
    <location>
        <position position="1"/>
    </location>
</feature>
<evidence type="ECO:0000256" key="1">
    <source>
        <dbReference type="ARBA" id="ARBA00004123"/>
    </source>
</evidence>
<dbReference type="InParanoid" id="S8G2H7"/>
<gene>
    <name evidence="7" type="ORF">FOMPIDRAFT_1113055</name>
</gene>
<reference evidence="7 8" key="1">
    <citation type="journal article" date="2012" name="Science">
        <title>The Paleozoic origin of enzymatic lignin decomposition reconstructed from 31 fungal genomes.</title>
        <authorList>
            <person name="Floudas D."/>
            <person name="Binder M."/>
            <person name="Riley R."/>
            <person name="Barry K."/>
            <person name="Blanchette R.A."/>
            <person name="Henrissat B."/>
            <person name="Martinez A.T."/>
            <person name="Otillar R."/>
            <person name="Spatafora J.W."/>
            <person name="Yadav J.S."/>
            <person name="Aerts A."/>
            <person name="Benoit I."/>
            <person name="Boyd A."/>
            <person name="Carlson A."/>
            <person name="Copeland A."/>
            <person name="Coutinho P.M."/>
            <person name="de Vries R.P."/>
            <person name="Ferreira P."/>
            <person name="Findley K."/>
            <person name="Foster B."/>
            <person name="Gaskell J."/>
            <person name="Glotzer D."/>
            <person name="Gorecki P."/>
            <person name="Heitman J."/>
            <person name="Hesse C."/>
            <person name="Hori C."/>
            <person name="Igarashi K."/>
            <person name="Jurgens J.A."/>
            <person name="Kallen N."/>
            <person name="Kersten P."/>
            <person name="Kohler A."/>
            <person name="Kuees U."/>
            <person name="Kumar T.K.A."/>
            <person name="Kuo A."/>
            <person name="LaButti K."/>
            <person name="Larrondo L.F."/>
            <person name="Lindquist E."/>
            <person name="Ling A."/>
            <person name="Lombard V."/>
            <person name="Lucas S."/>
            <person name="Lundell T."/>
            <person name="Martin R."/>
            <person name="McLaughlin D.J."/>
            <person name="Morgenstern I."/>
            <person name="Morin E."/>
            <person name="Murat C."/>
            <person name="Nagy L.G."/>
            <person name="Nolan M."/>
            <person name="Ohm R.A."/>
            <person name="Patyshakuliyeva A."/>
            <person name="Rokas A."/>
            <person name="Ruiz-Duenas F.J."/>
            <person name="Sabat G."/>
            <person name="Salamov A."/>
            <person name="Samejima M."/>
            <person name="Schmutz J."/>
            <person name="Slot J.C."/>
            <person name="St John F."/>
            <person name="Stenlid J."/>
            <person name="Sun H."/>
            <person name="Sun S."/>
            <person name="Syed K."/>
            <person name="Tsang A."/>
            <person name="Wiebenga A."/>
            <person name="Young D."/>
            <person name="Pisabarro A."/>
            <person name="Eastwood D.C."/>
            <person name="Martin F."/>
            <person name="Cullen D."/>
            <person name="Grigoriev I.V."/>
            <person name="Hibbett D.S."/>
        </authorList>
    </citation>
    <scope>NUCLEOTIDE SEQUENCE</scope>
    <source>
        <strain evidence="8">FP-58527</strain>
    </source>
</reference>
<dbReference type="InterPro" id="IPR006909">
    <property type="entry name" value="Rad21/Rec8_C_eu"/>
</dbReference>
<proteinExistence type="inferred from homology"/>
<dbReference type="STRING" id="743788.S8G2H7"/>
<dbReference type="InterPro" id="IPR039781">
    <property type="entry name" value="Rad21/Rec8-like"/>
</dbReference>
<evidence type="ECO:0008006" key="9">
    <source>
        <dbReference type="Google" id="ProtNLM"/>
    </source>
</evidence>
<evidence type="ECO:0000256" key="4">
    <source>
        <dbReference type="SAM" id="MobiDB-lite"/>
    </source>
</evidence>
<dbReference type="eggNOG" id="KOG1213">
    <property type="taxonomic scope" value="Eukaryota"/>
</dbReference>
<feature type="region of interest" description="Disordered" evidence="4">
    <location>
        <begin position="269"/>
        <end position="339"/>
    </location>
</feature>
<feature type="domain" description="Rad21/Rec8-like protein N-terminal" evidence="6">
    <location>
        <begin position="1"/>
        <end position="100"/>
    </location>
</feature>
<evidence type="ECO:0000259" key="5">
    <source>
        <dbReference type="Pfam" id="PF04824"/>
    </source>
</evidence>
<dbReference type="Proteomes" id="UP000015241">
    <property type="component" value="Unassembled WGS sequence"/>
</dbReference>
<dbReference type="Gene3D" id="1.10.10.580">
    <property type="entry name" value="Structural maintenance of chromosome 1. Chain E"/>
    <property type="match status" value="1"/>
</dbReference>
<feature type="region of interest" description="Disordered" evidence="4">
    <location>
        <begin position="190"/>
        <end position="209"/>
    </location>
</feature>
<evidence type="ECO:0000313" key="8">
    <source>
        <dbReference type="Proteomes" id="UP000015241"/>
    </source>
</evidence>
<comment type="subcellular location">
    <subcellularLocation>
        <location evidence="1">Nucleus</location>
    </subcellularLocation>
</comment>
<feature type="region of interest" description="Disordered" evidence="4">
    <location>
        <begin position="562"/>
        <end position="585"/>
    </location>
</feature>
<dbReference type="EMBL" id="KE504126">
    <property type="protein sequence ID" value="EPT04510.1"/>
    <property type="molecule type" value="Genomic_DNA"/>
</dbReference>
<dbReference type="Pfam" id="PF04824">
    <property type="entry name" value="Rad21_Rec8"/>
    <property type="match status" value="1"/>
</dbReference>